<protein>
    <submittedName>
        <fullName evidence="1">Uncharacterized protein</fullName>
    </submittedName>
</protein>
<dbReference type="AlphaFoldDB" id="A0A7S0XJT5"/>
<reference evidence="1" key="1">
    <citation type="submission" date="2021-01" db="EMBL/GenBank/DDBJ databases">
        <authorList>
            <person name="Corre E."/>
            <person name="Pelletier E."/>
            <person name="Niang G."/>
            <person name="Scheremetjew M."/>
            <person name="Finn R."/>
            <person name="Kale V."/>
            <person name="Holt S."/>
            <person name="Cochrane G."/>
            <person name="Meng A."/>
            <person name="Brown T."/>
            <person name="Cohen L."/>
        </authorList>
    </citation>
    <scope>NUCLEOTIDE SEQUENCE</scope>
    <source>
        <strain evidence="1">SL-175</strain>
    </source>
</reference>
<sequence length="165" mass="17588">MAYVSAAVDRLEGALDDARARTSALEEGEAAARQEVAERDQMLAYVSAEVESVKVMFAEREAALRLERDELAAAVADRDAVEAAARGDAARAREDAAAARTAAAEAAAVAERQVAAAAQAEAAADERVRRIEGEMRALLSEAAQQKKNSRERVQELGTILQSLYS</sequence>
<evidence type="ECO:0000313" key="1">
    <source>
        <dbReference type="EMBL" id="CAD8721310.1"/>
    </source>
</evidence>
<gene>
    <name evidence="1" type="ORF">MANT1106_LOCUS20522</name>
</gene>
<accession>A0A7S0XJT5</accession>
<proteinExistence type="predicted"/>
<dbReference type="EMBL" id="HBFC01034499">
    <property type="protein sequence ID" value="CAD8721310.1"/>
    <property type="molecule type" value="Transcribed_RNA"/>
</dbReference>
<name>A0A7S0XJT5_9CHLO</name>
<organism evidence="1">
    <name type="scientific">Mantoniella antarctica</name>
    <dbReference type="NCBI Taxonomy" id="81844"/>
    <lineage>
        <taxon>Eukaryota</taxon>
        <taxon>Viridiplantae</taxon>
        <taxon>Chlorophyta</taxon>
        <taxon>Mamiellophyceae</taxon>
        <taxon>Mamiellales</taxon>
        <taxon>Mamiellaceae</taxon>
        <taxon>Mantoniella</taxon>
    </lineage>
</organism>